<dbReference type="Pfam" id="PF00059">
    <property type="entry name" value="Lectin_C"/>
    <property type="match status" value="1"/>
</dbReference>
<evidence type="ECO:0000256" key="2">
    <source>
        <dbReference type="ARBA" id="ARBA00022525"/>
    </source>
</evidence>
<dbReference type="SUPFAM" id="SSF56436">
    <property type="entry name" value="C-type lectin-like"/>
    <property type="match status" value="1"/>
</dbReference>
<evidence type="ECO:0000256" key="1">
    <source>
        <dbReference type="ARBA" id="ARBA00004613"/>
    </source>
</evidence>
<reference evidence="6 7" key="1">
    <citation type="journal article" date="2021" name="Elife">
        <title>Chloroplast acquisition without the gene transfer in kleptoplastic sea slugs, Plakobranchus ocellatus.</title>
        <authorList>
            <person name="Maeda T."/>
            <person name="Takahashi S."/>
            <person name="Yoshida T."/>
            <person name="Shimamura S."/>
            <person name="Takaki Y."/>
            <person name="Nagai Y."/>
            <person name="Toyoda A."/>
            <person name="Suzuki Y."/>
            <person name="Arimoto A."/>
            <person name="Ishii H."/>
            <person name="Satoh N."/>
            <person name="Nishiyama T."/>
            <person name="Hasebe M."/>
            <person name="Maruyama T."/>
            <person name="Minagawa J."/>
            <person name="Obokata J."/>
            <person name="Shigenobu S."/>
        </authorList>
    </citation>
    <scope>NUCLEOTIDE SEQUENCE [LARGE SCALE GENOMIC DNA]</scope>
</reference>
<dbReference type="CDD" id="cd00037">
    <property type="entry name" value="CLECT"/>
    <property type="match status" value="1"/>
</dbReference>
<dbReference type="PANTHER" id="PTHR22799:SF1">
    <property type="entry name" value="C-TYPE LECTIN DOMAIN FAMILY 11 MEMBER A"/>
    <property type="match status" value="1"/>
</dbReference>
<comment type="caution">
    <text evidence="6">The sequence shown here is derived from an EMBL/GenBank/DDBJ whole genome shotgun (WGS) entry which is preliminary data.</text>
</comment>
<keyword evidence="2" id="KW-0964">Secreted</keyword>
<sequence length="468" mass="51628">MTAAKGKGPNPVFNFTSRKNNVTSMILSAWQYLDDVNSSDDEEGIKRIGLMIKKIIRIDNDDVDTYNDNDDDHDDDDDDDHLAKSSESRRFVFLAKYTMLGQLAYLLCFVTLTRTASPFSTTPASTVPIKLDIQPALVGQDEARFLTVSCNLDASLTSMEKVTALTIYGPKPYGTADQMDPLASVDLWTSEPQLFDDLQASDVKVFGNLGSGNDSHSRLIFSWMCPTNSLSERYRCVANGLTKDGQAVTIESVEETESAIEIGHLHVITESIAKGVVNITNQVNAGDAFLAEKVKELQKAVDTLGNIVKTQNSTIEHLQADISNWAEQWKIAYVMSNFDISQPLSGKTYYVSKTVAPFNIQAADSVCASVLGGYLAEIGTKEEFDFVFKFVKSLGGADNFFTGANDIDEEGVWTYWHSKKPIGFVGWYGNEPNNSGDNEHCMEIRVSENGANDWICDNKAKYICQSSA</sequence>
<comment type="subcellular location">
    <subcellularLocation>
        <location evidence="1">Secreted</location>
    </subcellularLocation>
</comment>
<evidence type="ECO:0000256" key="4">
    <source>
        <dbReference type="ARBA" id="ARBA00022734"/>
    </source>
</evidence>
<evidence type="ECO:0000313" key="7">
    <source>
        <dbReference type="Proteomes" id="UP000735302"/>
    </source>
</evidence>
<dbReference type="GO" id="GO:0030246">
    <property type="term" value="F:carbohydrate binding"/>
    <property type="evidence" value="ECO:0007669"/>
    <property type="project" value="UniProtKB-KW"/>
</dbReference>
<dbReference type="PROSITE" id="PS50041">
    <property type="entry name" value="C_TYPE_LECTIN_2"/>
    <property type="match status" value="1"/>
</dbReference>
<dbReference type="Gene3D" id="3.10.100.10">
    <property type="entry name" value="Mannose-Binding Protein A, subunit A"/>
    <property type="match status" value="1"/>
</dbReference>
<keyword evidence="3" id="KW-0732">Signal</keyword>
<feature type="domain" description="C-type lectin" evidence="5">
    <location>
        <begin position="344"/>
        <end position="465"/>
    </location>
</feature>
<dbReference type="SMART" id="SM00034">
    <property type="entry name" value="CLECT"/>
    <property type="match status" value="1"/>
</dbReference>
<evidence type="ECO:0000313" key="6">
    <source>
        <dbReference type="EMBL" id="GFN87185.1"/>
    </source>
</evidence>
<keyword evidence="4" id="KW-0430">Lectin</keyword>
<gene>
    <name evidence="6" type="ORF">PoB_001369100</name>
</gene>
<proteinExistence type="predicted"/>
<dbReference type="InterPro" id="IPR016186">
    <property type="entry name" value="C-type_lectin-like/link_sf"/>
</dbReference>
<dbReference type="InterPro" id="IPR051663">
    <property type="entry name" value="CLec_Tetranectin-domain"/>
</dbReference>
<evidence type="ECO:0000259" key="5">
    <source>
        <dbReference type="PROSITE" id="PS50041"/>
    </source>
</evidence>
<accession>A0AAV3YIU2</accession>
<dbReference type="AlphaFoldDB" id="A0AAV3YIU2"/>
<protein>
    <submittedName>
        <fullName evidence="6">Lectin c</fullName>
    </submittedName>
</protein>
<dbReference type="InterPro" id="IPR016187">
    <property type="entry name" value="CTDL_fold"/>
</dbReference>
<evidence type="ECO:0000256" key="3">
    <source>
        <dbReference type="ARBA" id="ARBA00022729"/>
    </source>
</evidence>
<keyword evidence="7" id="KW-1185">Reference proteome</keyword>
<dbReference type="Proteomes" id="UP000735302">
    <property type="component" value="Unassembled WGS sequence"/>
</dbReference>
<dbReference type="EMBL" id="BLXT01001665">
    <property type="protein sequence ID" value="GFN87185.1"/>
    <property type="molecule type" value="Genomic_DNA"/>
</dbReference>
<name>A0AAV3YIU2_9GAST</name>
<dbReference type="InterPro" id="IPR001304">
    <property type="entry name" value="C-type_lectin-like"/>
</dbReference>
<dbReference type="GO" id="GO:0005615">
    <property type="term" value="C:extracellular space"/>
    <property type="evidence" value="ECO:0007669"/>
    <property type="project" value="TreeGrafter"/>
</dbReference>
<organism evidence="6 7">
    <name type="scientific">Plakobranchus ocellatus</name>
    <dbReference type="NCBI Taxonomy" id="259542"/>
    <lineage>
        <taxon>Eukaryota</taxon>
        <taxon>Metazoa</taxon>
        <taxon>Spiralia</taxon>
        <taxon>Lophotrochozoa</taxon>
        <taxon>Mollusca</taxon>
        <taxon>Gastropoda</taxon>
        <taxon>Heterobranchia</taxon>
        <taxon>Euthyneura</taxon>
        <taxon>Panpulmonata</taxon>
        <taxon>Sacoglossa</taxon>
        <taxon>Placobranchoidea</taxon>
        <taxon>Plakobranchidae</taxon>
        <taxon>Plakobranchus</taxon>
    </lineage>
</organism>
<dbReference type="GO" id="GO:0008083">
    <property type="term" value="F:growth factor activity"/>
    <property type="evidence" value="ECO:0007669"/>
    <property type="project" value="TreeGrafter"/>
</dbReference>
<dbReference type="PANTHER" id="PTHR22799">
    <property type="entry name" value="TETRANECTIN-RELATED"/>
    <property type="match status" value="1"/>
</dbReference>